<dbReference type="AlphaFoldDB" id="A0A2W4VUT4"/>
<reference evidence="3" key="1">
    <citation type="submission" date="2018-04" db="EMBL/GenBank/DDBJ databases">
        <authorList>
            <person name="Cornet L."/>
        </authorList>
    </citation>
    <scope>NUCLEOTIDE SEQUENCE [LARGE SCALE GENOMIC DNA]</scope>
</reference>
<dbReference type="GO" id="GO:0016301">
    <property type="term" value="F:kinase activity"/>
    <property type="evidence" value="ECO:0007669"/>
    <property type="project" value="UniProtKB-KW"/>
</dbReference>
<evidence type="ECO:0000313" key="2">
    <source>
        <dbReference type="EMBL" id="PZO36126.1"/>
    </source>
</evidence>
<protein>
    <submittedName>
        <fullName evidence="2">Ribokinase</fullName>
    </submittedName>
</protein>
<feature type="domain" description="Carbohydrate kinase PfkB" evidence="1">
    <location>
        <begin position="6"/>
        <end position="277"/>
    </location>
</feature>
<proteinExistence type="predicted"/>
<dbReference type="Proteomes" id="UP000249081">
    <property type="component" value="Unassembled WGS sequence"/>
</dbReference>
<dbReference type="SUPFAM" id="SSF53613">
    <property type="entry name" value="Ribokinase-like"/>
    <property type="match status" value="1"/>
</dbReference>
<keyword evidence="2" id="KW-0808">Transferase</keyword>
<dbReference type="InterPro" id="IPR029056">
    <property type="entry name" value="Ribokinase-like"/>
</dbReference>
<dbReference type="PANTHER" id="PTHR42774:SF3">
    <property type="entry name" value="KETOHEXOKINASE"/>
    <property type="match status" value="1"/>
</dbReference>
<evidence type="ECO:0000313" key="3">
    <source>
        <dbReference type="Proteomes" id="UP000249081"/>
    </source>
</evidence>
<organism evidence="2 3">
    <name type="scientific">Shackletoniella antarctica</name>
    <dbReference type="NCBI Taxonomy" id="268115"/>
    <lineage>
        <taxon>Bacteria</taxon>
        <taxon>Bacillati</taxon>
        <taxon>Cyanobacteriota</taxon>
        <taxon>Cyanophyceae</taxon>
        <taxon>Oculatellales</taxon>
        <taxon>Oculatellaceae</taxon>
        <taxon>Shackletoniella</taxon>
    </lineage>
</organism>
<sequence>MATGLFVGLITLDCIYRVSHVPSSDEKLVAEDSLLVAGGPATNAAIAFACLGNRAIVMGALGQHPLAATIRAELASYGVEVVDLMPELVTPPPLSTILVTASTGDRAIVSRNAVGRQAEPPDALENALRNADMLLIDGHQMAAGLAAATLAQRQSVPVVIDAGSWKPGFEAVLRRATSAIAAAKFQIPGQADTLAALASLGVPEVAITHGSQPLQYCYQQQVGMLPVPQVTVQDTLGAGDIFHGAFCHYRLQAPFTAALGNAAQVAAQSCQHFGPRAWINEVTEQPGF</sequence>
<dbReference type="Pfam" id="PF00294">
    <property type="entry name" value="PfkB"/>
    <property type="match status" value="1"/>
</dbReference>
<evidence type="ECO:0000259" key="1">
    <source>
        <dbReference type="Pfam" id="PF00294"/>
    </source>
</evidence>
<dbReference type="InterPro" id="IPR052562">
    <property type="entry name" value="Ketohexokinase-related"/>
</dbReference>
<dbReference type="Gene3D" id="3.40.1190.20">
    <property type="match status" value="1"/>
</dbReference>
<name>A0A2W4VUT4_9CYAN</name>
<keyword evidence="2" id="KW-0418">Kinase</keyword>
<comment type="caution">
    <text evidence="2">The sequence shown here is derived from an EMBL/GenBank/DDBJ whole genome shotgun (WGS) entry which is preliminary data.</text>
</comment>
<dbReference type="PANTHER" id="PTHR42774">
    <property type="entry name" value="PHOSPHOTRANSFERASE SYSTEM TRANSPORT PROTEIN"/>
    <property type="match status" value="1"/>
</dbReference>
<dbReference type="EMBL" id="QBMN01000149">
    <property type="protein sequence ID" value="PZO36126.1"/>
    <property type="molecule type" value="Genomic_DNA"/>
</dbReference>
<dbReference type="InterPro" id="IPR011611">
    <property type="entry name" value="PfkB_dom"/>
</dbReference>
<accession>A0A2W4VUT4</accession>
<reference evidence="2 3" key="2">
    <citation type="submission" date="2018-06" db="EMBL/GenBank/DDBJ databases">
        <title>Metagenomic assembly of (sub)arctic Cyanobacteria and their associated microbiome from non-axenic cultures.</title>
        <authorList>
            <person name="Baurain D."/>
        </authorList>
    </citation>
    <scope>NUCLEOTIDE SEQUENCE [LARGE SCALE GENOMIC DNA]</scope>
    <source>
        <strain evidence="2">ULC041bin1</strain>
    </source>
</reference>
<gene>
    <name evidence="2" type="ORF">DCF17_17625</name>
</gene>